<dbReference type="CDD" id="cd01428">
    <property type="entry name" value="ADK"/>
    <property type="match status" value="1"/>
</dbReference>
<evidence type="ECO:0000256" key="7">
    <source>
        <dbReference type="ARBA" id="ARBA00022777"/>
    </source>
</evidence>
<dbReference type="Pfam" id="PF00406">
    <property type="entry name" value="ADK"/>
    <property type="match status" value="1"/>
</dbReference>
<evidence type="ECO:0000256" key="2">
    <source>
        <dbReference type="ARBA" id="ARBA00004496"/>
    </source>
</evidence>
<dbReference type="EMBL" id="LRGB01001764">
    <property type="protein sequence ID" value="KZS10624.1"/>
    <property type="molecule type" value="Genomic_DNA"/>
</dbReference>
<evidence type="ECO:0000256" key="8">
    <source>
        <dbReference type="ARBA" id="ARBA00022840"/>
    </source>
</evidence>
<keyword evidence="6" id="KW-0547">Nucleotide-binding</keyword>
<dbReference type="InterPro" id="IPR006267">
    <property type="entry name" value="AK1/5"/>
</dbReference>
<comment type="catalytic activity">
    <reaction evidence="1">
        <text>AMP + ATP = 2 ADP</text>
        <dbReference type="Rhea" id="RHEA:12973"/>
        <dbReference type="ChEBI" id="CHEBI:30616"/>
        <dbReference type="ChEBI" id="CHEBI:456215"/>
        <dbReference type="ChEBI" id="CHEBI:456216"/>
        <dbReference type="EC" id="2.7.4.3"/>
    </reaction>
</comment>
<keyword evidence="8" id="KW-0067">ATP-binding</keyword>
<dbReference type="GO" id="GO:0005524">
    <property type="term" value="F:ATP binding"/>
    <property type="evidence" value="ECO:0007669"/>
    <property type="project" value="UniProtKB-KW"/>
</dbReference>
<evidence type="ECO:0000256" key="3">
    <source>
        <dbReference type="ARBA" id="ARBA00012955"/>
    </source>
</evidence>
<dbReference type="PRINTS" id="PR00094">
    <property type="entry name" value="ADENYLTKNASE"/>
</dbReference>
<dbReference type="HAMAP" id="MF_00235">
    <property type="entry name" value="Adenylate_kinase_Adk"/>
    <property type="match status" value="1"/>
</dbReference>
<keyword evidence="4" id="KW-0963">Cytoplasm</keyword>
<keyword evidence="5 9" id="KW-0808">Transferase</keyword>
<dbReference type="InterPro" id="IPR033690">
    <property type="entry name" value="Adenylat_kinase_CS"/>
</dbReference>
<dbReference type="STRING" id="35525.A0A162DED1"/>
<evidence type="ECO:0000256" key="1">
    <source>
        <dbReference type="ARBA" id="ARBA00000582"/>
    </source>
</evidence>
<reference evidence="9 10" key="1">
    <citation type="submission" date="2016-03" db="EMBL/GenBank/DDBJ databases">
        <title>EvidentialGene: Evidence-directed Construction of Genes on Genomes.</title>
        <authorList>
            <person name="Gilbert D.G."/>
            <person name="Choi J.-H."/>
            <person name="Mockaitis K."/>
            <person name="Colbourne J."/>
            <person name="Pfrender M."/>
        </authorList>
    </citation>
    <scope>NUCLEOTIDE SEQUENCE [LARGE SCALE GENOMIC DNA]</scope>
    <source>
        <strain evidence="9 10">Xinb3</strain>
        <tissue evidence="9">Complete organism</tissue>
    </source>
</reference>
<name>A0A162DED1_9CRUS</name>
<dbReference type="InterPro" id="IPR000850">
    <property type="entry name" value="Adenylat/UMP-CMP_kin"/>
</dbReference>
<sequence>MVVCSLVFVAKSRDSGNAGMTAVHKYCTWMLSRSPLCCSYMLVVTNTKAPSLPQYDMCSVKSPYCVYEATIIVVTAMGICMDTGRNQLIIRRDIDDSPTAFGSWPRQSNGSFRYQRVQNQARTMSEPIMVVSENMMGESNHTVTESSSSGPGPPKRIPLTLQRKIVPIDSELPEIPILFVLGINIFNLKITNAYIASMYHSYQSLMQRGPGSGKITHCDRLTRLDPRLFHLNMQSEYLKVASEIGSRDPNIVPAYKALEILIQLMSGTKDSSAMIVTGYPRNMRDVVEYLARVQRVDAVILLDWSDRSLERQIQLGAKTGDIDINLARFEMTNYKSNIIPVAQFFDQQGRLHIVAGQRSPSEIFDDLAEEVNGIVSSALGELPVSQNPKVSERPESAVTEIHSEQEETKVVIHTLHEDVNQNGAVKRQQSVDSVDMMIEEEIKNIITEDPKSATDKNKETPALQDIEAPTVARSTIDITPLRQANLPIIFILGGPGSGKGTQCAKIVEKYGYTHLSSGDLLRDEVASGSERGKQLTDIMQRGELVPLDVVLDLLKEAMLSKLTSSKGFLIDGYPREVAQGIQFETEINPCALVIYFQVSDDVMTARLMNRGLTSGRVDDNEETIRKRLDTFHKHSLPVVEHYGTKCRTISAEAHPDEVFHKVSEALETLS</sequence>
<dbReference type="GO" id="GO:0004017">
    <property type="term" value="F:AMP kinase activity"/>
    <property type="evidence" value="ECO:0007669"/>
    <property type="project" value="UniProtKB-EC"/>
</dbReference>
<evidence type="ECO:0000256" key="5">
    <source>
        <dbReference type="ARBA" id="ARBA00022679"/>
    </source>
</evidence>
<dbReference type="SUPFAM" id="SSF52540">
    <property type="entry name" value="P-loop containing nucleoside triphosphate hydrolases"/>
    <property type="match status" value="2"/>
</dbReference>
<gene>
    <name evidence="9" type="ORF">APZ42_024905</name>
</gene>
<dbReference type="OrthoDB" id="442176at2759"/>
<dbReference type="InterPro" id="IPR027417">
    <property type="entry name" value="P-loop_NTPase"/>
</dbReference>
<dbReference type="PROSITE" id="PS00113">
    <property type="entry name" value="ADENYLATE_KINASE"/>
    <property type="match status" value="1"/>
</dbReference>
<dbReference type="PANTHER" id="PTHR23359">
    <property type="entry name" value="NUCLEOTIDE KINASE"/>
    <property type="match status" value="1"/>
</dbReference>
<protein>
    <recommendedName>
        <fullName evidence="3">adenylate kinase</fullName>
        <ecNumber evidence="3">2.7.4.3</ecNumber>
    </recommendedName>
</protein>
<keyword evidence="7" id="KW-0418">Kinase</keyword>
<dbReference type="NCBIfam" id="TIGR01360">
    <property type="entry name" value="aden_kin_iso1"/>
    <property type="match status" value="1"/>
</dbReference>
<dbReference type="EC" id="2.7.4.3" evidence="3"/>
<dbReference type="Proteomes" id="UP000076858">
    <property type="component" value="Unassembled WGS sequence"/>
</dbReference>
<organism evidence="9 10">
    <name type="scientific">Daphnia magna</name>
    <dbReference type="NCBI Taxonomy" id="35525"/>
    <lineage>
        <taxon>Eukaryota</taxon>
        <taxon>Metazoa</taxon>
        <taxon>Ecdysozoa</taxon>
        <taxon>Arthropoda</taxon>
        <taxon>Crustacea</taxon>
        <taxon>Branchiopoda</taxon>
        <taxon>Diplostraca</taxon>
        <taxon>Cladocera</taxon>
        <taxon>Anomopoda</taxon>
        <taxon>Daphniidae</taxon>
        <taxon>Daphnia</taxon>
    </lineage>
</organism>
<evidence type="ECO:0000256" key="6">
    <source>
        <dbReference type="ARBA" id="ARBA00022741"/>
    </source>
</evidence>
<keyword evidence="10" id="KW-1185">Reference proteome</keyword>
<evidence type="ECO:0000313" key="9">
    <source>
        <dbReference type="EMBL" id="KZS10624.1"/>
    </source>
</evidence>
<dbReference type="FunFam" id="3.40.50.300:FF:000315">
    <property type="entry name" value="Adenylate kinase 1"/>
    <property type="match status" value="1"/>
</dbReference>
<comment type="subcellular location">
    <subcellularLocation>
        <location evidence="2">Cytoplasm</location>
    </subcellularLocation>
</comment>
<dbReference type="AlphaFoldDB" id="A0A162DED1"/>
<dbReference type="GO" id="GO:0046034">
    <property type="term" value="P:ATP metabolic process"/>
    <property type="evidence" value="ECO:0007669"/>
    <property type="project" value="InterPro"/>
</dbReference>
<evidence type="ECO:0000256" key="4">
    <source>
        <dbReference type="ARBA" id="ARBA00022490"/>
    </source>
</evidence>
<accession>A0A162DED1</accession>
<proteinExistence type="inferred from homology"/>
<dbReference type="GO" id="GO:0005737">
    <property type="term" value="C:cytoplasm"/>
    <property type="evidence" value="ECO:0007669"/>
    <property type="project" value="UniProtKB-SubCell"/>
</dbReference>
<comment type="caution">
    <text evidence="9">The sequence shown here is derived from an EMBL/GenBank/DDBJ whole genome shotgun (WGS) entry which is preliminary data.</text>
</comment>
<evidence type="ECO:0000313" key="10">
    <source>
        <dbReference type="Proteomes" id="UP000076858"/>
    </source>
</evidence>
<dbReference type="Gene3D" id="3.40.50.300">
    <property type="entry name" value="P-loop containing nucleotide triphosphate hydrolases"/>
    <property type="match status" value="2"/>
</dbReference>